<dbReference type="InterPro" id="IPR050288">
    <property type="entry name" value="Cellulose_deg_GH3"/>
</dbReference>
<organism evidence="4 5">
    <name type="scientific">Butyrivibrio fibrisolvens</name>
    <dbReference type="NCBI Taxonomy" id="831"/>
    <lineage>
        <taxon>Bacteria</taxon>
        <taxon>Bacillati</taxon>
        <taxon>Bacillota</taxon>
        <taxon>Clostridia</taxon>
        <taxon>Lachnospirales</taxon>
        <taxon>Lachnospiraceae</taxon>
        <taxon>Butyrivibrio</taxon>
    </lineage>
</organism>
<dbReference type="Pfam" id="PF01915">
    <property type="entry name" value="Glyco_hydro_3_C"/>
    <property type="match status" value="1"/>
</dbReference>
<dbReference type="InterPro" id="IPR017853">
    <property type="entry name" value="GH"/>
</dbReference>
<dbReference type="SUPFAM" id="SSF52279">
    <property type="entry name" value="Beta-D-glucan exohydrolase, C-terminal domain"/>
    <property type="match status" value="1"/>
</dbReference>
<keyword evidence="4" id="KW-0326">Glycosidase</keyword>
<comment type="caution">
    <text evidence="4">The sequence shown here is derived from an EMBL/GenBank/DDBJ whole genome shotgun (WGS) entry which is preliminary data.</text>
</comment>
<dbReference type="Gene3D" id="2.60.40.10">
    <property type="entry name" value="Immunoglobulins"/>
    <property type="match status" value="1"/>
</dbReference>
<dbReference type="InterPro" id="IPR001764">
    <property type="entry name" value="Glyco_hydro_3_N"/>
</dbReference>
<dbReference type="RefSeq" id="WP_110074412.1">
    <property type="nucleotide sequence ID" value="NZ_CM009897.1"/>
</dbReference>
<dbReference type="SMART" id="SM01217">
    <property type="entry name" value="Fn3_like"/>
    <property type="match status" value="1"/>
</dbReference>
<dbReference type="InterPro" id="IPR002772">
    <property type="entry name" value="Glyco_hydro_3_C"/>
</dbReference>
<evidence type="ECO:0000313" key="5">
    <source>
        <dbReference type="Proteomes" id="UP000245488"/>
    </source>
</evidence>
<dbReference type="InterPro" id="IPR036881">
    <property type="entry name" value="Glyco_hydro_3_C_sf"/>
</dbReference>
<dbReference type="PRINTS" id="PR00133">
    <property type="entry name" value="GLHYDRLASE3"/>
</dbReference>
<dbReference type="Pfam" id="PF14310">
    <property type="entry name" value="Fn3-like"/>
    <property type="match status" value="1"/>
</dbReference>
<accession>A0A317FVZ2</accession>
<dbReference type="SUPFAM" id="SSF51445">
    <property type="entry name" value="(Trans)glycosidases"/>
    <property type="match status" value="1"/>
</dbReference>
<evidence type="ECO:0000259" key="3">
    <source>
        <dbReference type="SMART" id="SM01217"/>
    </source>
</evidence>
<dbReference type="PANTHER" id="PTHR42715">
    <property type="entry name" value="BETA-GLUCOSIDASE"/>
    <property type="match status" value="1"/>
</dbReference>
<protein>
    <submittedName>
        <fullName evidence="4">Beta-glucosidase-related glycosidase</fullName>
    </submittedName>
</protein>
<dbReference type="EMBL" id="NXNG01000002">
    <property type="protein sequence ID" value="PWT25875.1"/>
    <property type="molecule type" value="Genomic_DNA"/>
</dbReference>
<keyword evidence="4" id="KW-0614">Plasmid</keyword>
<dbReference type="GO" id="GO:0004553">
    <property type="term" value="F:hydrolase activity, hydrolyzing O-glycosyl compounds"/>
    <property type="evidence" value="ECO:0007669"/>
    <property type="project" value="InterPro"/>
</dbReference>
<dbReference type="PANTHER" id="PTHR42715:SF10">
    <property type="entry name" value="BETA-GLUCOSIDASE"/>
    <property type="match status" value="1"/>
</dbReference>
<geneLocation type="plasmid" evidence="5">
    <name>pinbov266</name>
</geneLocation>
<dbReference type="Pfam" id="PF00933">
    <property type="entry name" value="Glyco_hydro_3"/>
    <property type="match status" value="1"/>
</dbReference>
<comment type="similarity">
    <text evidence="1">Belongs to the glycosyl hydrolase 3 family.</text>
</comment>
<evidence type="ECO:0000256" key="2">
    <source>
        <dbReference type="ARBA" id="ARBA00022801"/>
    </source>
</evidence>
<reference evidence="4 5" key="1">
    <citation type="submission" date="2017-09" db="EMBL/GenBank/DDBJ databases">
        <title>High-quality draft genome sequence of Butyrivibrio fibrisolvens INBov1, isolated from cow rumen.</title>
        <authorList>
            <person name="Rodriguez Hernaez J."/>
            <person name="Rivarola M."/>
            <person name="Paniego N."/>
            <person name="Cravero S."/>
            <person name="Ceron Cucchi M."/>
            <person name="Martinez M.C."/>
        </authorList>
    </citation>
    <scope>NUCLEOTIDE SEQUENCE [LARGE SCALE GENOMIC DNA]</scope>
    <source>
        <strain evidence="4 5">INBov1</strain>
        <plasmid evidence="5">pinbov266</plasmid>
    </source>
</reference>
<dbReference type="InterPro" id="IPR026891">
    <property type="entry name" value="Fn3-like"/>
</dbReference>
<evidence type="ECO:0000313" key="4">
    <source>
        <dbReference type="EMBL" id="PWT25875.1"/>
    </source>
</evidence>
<keyword evidence="5" id="KW-1185">Reference proteome</keyword>
<keyword evidence="2" id="KW-0378">Hydrolase</keyword>
<name>A0A317FVZ2_BUTFI</name>
<dbReference type="InterPro" id="IPR013783">
    <property type="entry name" value="Ig-like_fold"/>
</dbReference>
<dbReference type="Gene3D" id="3.40.50.1700">
    <property type="entry name" value="Glycoside hydrolase family 3 C-terminal domain"/>
    <property type="match status" value="1"/>
</dbReference>
<dbReference type="AlphaFoldDB" id="A0A317FVZ2"/>
<gene>
    <name evidence="4" type="ORF">CPT75_00385</name>
</gene>
<dbReference type="GO" id="GO:0005975">
    <property type="term" value="P:carbohydrate metabolic process"/>
    <property type="evidence" value="ECO:0007669"/>
    <property type="project" value="InterPro"/>
</dbReference>
<evidence type="ECO:0000256" key="1">
    <source>
        <dbReference type="ARBA" id="ARBA00005336"/>
    </source>
</evidence>
<dbReference type="Gene3D" id="3.20.20.300">
    <property type="entry name" value="Glycoside hydrolase, family 3, N-terminal domain"/>
    <property type="match status" value="1"/>
</dbReference>
<dbReference type="InterPro" id="IPR036962">
    <property type="entry name" value="Glyco_hydro_3_N_sf"/>
</dbReference>
<feature type="domain" description="Fibronectin type III-like" evidence="3">
    <location>
        <begin position="311"/>
        <end position="382"/>
    </location>
</feature>
<dbReference type="Proteomes" id="UP000245488">
    <property type="component" value="Plasmid pINBov266"/>
</dbReference>
<sequence length="810" mass="90054">MERKDTDKLSFVLSNAAECTVLLKKSGQFPLDKPGRIAAYGAGLRYTIKGGTGSGEVNSKETFTIEQGLERAGFIIASKNWLDAYDEVRKQAKKQFFKELKAQAKAKHENAIMYSMGKTMKEPDHDIEITKVCDTAVYVVSRNSGEGSDREVLEGDVKLSKSEIRDILLLNKIYDRFMLVLNVGGVVDLSPVMEVKDILLLSQLGTDCGAILADILLGKQNPSGKLTTTWAEFKEYSAEGTFGDWNDNRYKEGIYVGYRYFDTFKKTALFPFGFGLSYTTFETKVSDVKANKDTLTCEVLVKNTGSCSGKEVVQVYLSVPEDKLDQPYQQLVCYAKTPLLERNAECRLEMSFRLSDFASYDEESESYVLEKGRYVIRVGNSSVDTKIAAAAILEETVTTLKTRNCLGKPDFTDIKSEHSEPLPIPEGIVIFTLTADDFEKREVFFDNEVSVDSRIKNLTDEELSYMQIGNFDPNAKGLSIIGNAATHLAGAAGETTSQLVNKGIRPLIMADGPAGIRISLKYYEEGENQYDAGNKGMMPESMLEMMGPVTAFIAKLIVGGKKIPRNAVIKEHSATMIPIGTAIAQSFNTELAEALGDIVGEEMEKFGVHLWLAPALNIHRSILCGRNFEYYSEDPLVSGEVAAAITRGVQKHKRCGTTIKHYAANNAETNRYCNNSQVSERAMREIYLRGFDICIRKSQPKAVMTSYNLLNGIHTSEHRGLIEDVLRGEFGFKGIVMTDWVMTIMTSSKSKYRNALSDEVAKAGGELFMPGTKKDYERVLKALKDGTLSRKQLEINASRLIRTIDEFYAD</sequence>
<proteinExistence type="inferred from homology"/>